<keyword evidence="6" id="KW-1185">Reference proteome</keyword>
<protein>
    <recommendedName>
        <fullName evidence="4">HhH-GPD domain-containing protein</fullName>
    </recommendedName>
</protein>
<dbReference type="Gene3D" id="1.10.340.30">
    <property type="entry name" value="Hypothetical protein, domain 2"/>
    <property type="match status" value="1"/>
</dbReference>
<feature type="region of interest" description="Disordered" evidence="3">
    <location>
        <begin position="828"/>
        <end position="855"/>
    </location>
</feature>
<feature type="region of interest" description="Disordered" evidence="3">
    <location>
        <begin position="867"/>
        <end position="921"/>
    </location>
</feature>
<feature type="compositionally biased region" description="Polar residues" evidence="3">
    <location>
        <begin position="353"/>
        <end position="364"/>
    </location>
</feature>
<feature type="region of interest" description="Disordered" evidence="3">
    <location>
        <begin position="79"/>
        <end position="181"/>
    </location>
</feature>
<feature type="compositionally biased region" description="Basic residues" evidence="3">
    <location>
        <begin position="522"/>
        <end position="532"/>
    </location>
</feature>
<evidence type="ECO:0000313" key="6">
    <source>
        <dbReference type="Proteomes" id="UP000006753"/>
    </source>
</evidence>
<dbReference type="KEGG" id="mbe:MBM_04881"/>
<dbReference type="InterPro" id="IPR003265">
    <property type="entry name" value="HhH-GPD_domain"/>
</dbReference>
<feature type="compositionally biased region" description="Basic residues" evidence="3">
    <location>
        <begin position="402"/>
        <end position="411"/>
    </location>
</feature>
<evidence type="ECO:0000256" key="3">
    <source>
        <dbReference type="SAM" id="MobiDB-lite"/>
    </source>
</evidence>
<feature type="compositionally biased region" description="Polar residues" evidence="3">
    <location>
        <begin position="84"/>
        <end position="99"/>
    </location>
</feature>
<dbReference type="InterPro" id="IPR011257">
    <property type="entry name" value="DNA_glycosylase"/>
</dbReference>
<dbReference type="PANTHER" id="PTHR15074:SF0">
    <property type="entry name" value="METHYL-CPG-BINDING DOMAIN PROTEIN 4-LIKE PROTEIN"/>
    <property type="match status" value="1"/>
</dbReference>
<feature type="compositionally biased region" description="Gly residues" evidence="3">
    <location>
        <begin position="102"/>
        <end position="111"/>
    </location>
</feature>
<dbReference type="OrthoDB" id="10265068at2759"/>
<dbReference type="SUPFAM" id="SSF48150">
    <property type="entry name" value="DNA-glycosylase"/>
    <property type="match status" value="1"/>
</dbReference>
<dbReference type="STRING" id="1072389.K1XX13"/>
<feature type="compositionally biased region" description="Basic and acidic residues" evidence="3">
    <location>
        <begin position="897"/>
        <end position="917"/>
    </location>
</feature>
<feature type="domain" description="HhH-GPD" evidence="4">
    <location>
        <begin position="1044"/>
        <end position="1123"/>
    </location>
</feature>
<dbReference type="eggNOG" id="KOG4161">
    <property type="taxonomic scope" value="Eukaryota"/>
</dbReference>
<dbReference type="InterPro" id="IPR045138">
    <property type="entry name" value="MeCP2/MBD4"/>
</dbReference>
<evidence type="ECO:0000256" key="1">
    <source>
        <dbReference type="ARBA" id="ARBA00004123"/>
    </source>
</evidence>
<reference evidence="5 6" key="1">
    <citation type="journal article" date="2012" name="BMC Genomics">
        <title>Sequencing the genome of Marssonina brunnea reveals fungus-poplar co-evolution.</title>
        <authorList>
            <person name="Zhu S."/>
            <person name="Cao Y.-Z."/>
            <person name="Jiang C."/>
            <person name="Tan B.-Y."/>
            <person name="Wang Z."/>
            <person name="Feng S."/>
            <person name="Zhang L."/>
            <person name="Su X.-H."/>
            <person name="Brejova B."/>
            <person name="Vinar T."/>
            <person name="Xu M."/>
            <person name="Wang M.-X."/>
            <person name="Zhang S.-G."/>
            <person name="Huang M.-R."/>
            <person name="Wu R."/>
            <person name="Zhou Y."/>
        </authorList>
    </citation>
    <scope>NUCLEOTIDE SEQUENCE [LARGE SCALE GENOMIC DNA]</scope>
    <source>
        <strain evidence="5 6">MB_m1</strain>
    </source>
</reference>
<dbReference type="PANTHER" id="PTHR15074">
    <property type="entry name" value="METHYL-CPG-BINDING PROTEIN"/>
    <property type="match status" value="1"/>
</dbReference>
<feature type="compositionally biased region" description="Polar residues" evidence="3">
    <location>
        <begin position="428"/>
        <end position="444"/>
    </location>
</feature>
<feature type="region of interest" description="Disordered" evidence="3">
    <location>
        <begin position="301"/>
        <end position="451"/>
    </location>
</feature>
<keyword evidence="2" id="KW-0539">Nucleus</keyword>
<feature type="compositionally biased region" description="Basic and acidic residues" evidence="3">
    <location>
        <begin position="629"/>
        <end position="642"/>
    </location>
</feature>
<accession>K1XX13</accession>
<organism evidence="5 6">
    <name type="scientific">Marssonina brunnea f. sp. multigermtubi (strain MB_m1)</name>
    <name type="common">Marssonina leaf spot fungus</name>
    <dbReference type="NCBI Taxonomy" id="1072389"/>
    <lineage>
        <taxon>Eukaryota</taxon>
        <taxon>Fungi</taxon>
        <taxon>Dikarya</taxon>
        <taxon>Ascomycota</taxon>
        <taxon>Pezizomycotina</taxon>
        <taxon>Leotiomycetes</taxon>
        <taxon>Helotiales</taxon>
        <taxon>Drepanopezizaceae</taxon>
        <taxon>Drepanopeziza</taxon>
    </lineage>
</organism>
<feature type="compositionally biased region" description="Polar residues" evidence="3">
    <location>
        <begin position="130"/>
        <end position="145"/>
    </location>
</feature>
<dbReference type="GO" id="GO:0003824">
    <property type="term" value="F:catalytic activity"/>
    <property type="evidence" value="ECO:0007669"/>
    <property type="project" value="InterPro"/>
</dbReference>
<dbReference type="GO" id="GO:0003677">
    <property type="term" value="F:DNA binding"/>
    <property type="evidence" value="ECO:0007669"/>
    <property type="project" value="InterPro"/>
</dbReference>
<feature type="compositionally biased region" description="Basic residues" evidence="3">
    <location>
        <begin position="616"/>
        <end position="628"/>
    </location>
</feature>
<dbReference type="Proteomes" id="UP000006753">
    <property type="component" value="Unassembled WGS sequence"/>
</dbReference>
<evidence type="ECO:0000259" key="4">
    <source>
        <dbReference type="Pfam" id="PF00730"/>
    </source>
</evidence>
<feature type="compositionally biased region" description="Basic residues" evidence="3">
    <location>
        <begin position="335"/>
        <end position="346"/>
    </location>
</feature>
<dbReference type="HOGENOM" id="CLU_265275_0_0_1"/>
<dbReference type="AlphaFoldDB" id="K1XX13"/>
<dbReference type="GeneID" id="18760816"/>
<comment type="subcellular location">
    <subcellularLocation>
        <location evidence="1">Nucleus</location>
    </subcellularLocation>
</comment>
<dbReference type="InParanoid" id="K1XX13"/>
<proteinExistence type="predicted"/>
<dbReference type="GO" id="GO:0005634">
    <property type="term" value="C:nucleus"/>
    <property type="evidence" value="ECO:0007669"/>
    <property type="project" value="UniProtKB-SubCell"/>
</dbReference>
<evidence type="ECO:0000256" key="2">
    <source>
        <dbReference type="ARBA" id="ARBA00023242"/>
    </source>
</evidence>
<dbReference type="EMBL" id="JH921437">
    <property type="protein sequence ID" value="EKD17304.1"/>
    <property type="molecule type" value="Genomic_DNA"/>
</dbReference>
<sequence length="1256" mass="138130">MHLQVRRRLEDLPPISTRDHLLAHYSISPTQNTHEQAAISCQVVTPTYPHALREKLMTPRKTISEREQNLVDMASLEPVWAGRNSGNDTRNSDGPSSSEDGGYNGEGGVKIGGVVSSADGRRLNMVRTEIPSSTQGSESQIYSQQRVDDHDAPPSSQPQPVSSEGEDEDDQDATMGADAEPGFIDFKTPFLAALLPQNSPRTQHDLLQIKTSVQDFAEEHPFWTQSILVEEEAVEFEKDVFEFAKAAGLTVNLAKVEVMRAMGKWKAAKGVRIGEREDSGSVGLGLGFGLLVNSIERGDEAGVERGSGNKRKRGGKVAERVGELVDAGVAQPSTKRQKRRNRKKRSSGLAVSEPNNGQDGTPTPKTKVFKVSGEVATSESKAKAMSSRAVKDVTSAKVAKMEKRRQKKLRAKQGPITSSHFPPKVYSLPNSTTQMETKTGSSLGAKNDGKDKEVLENDIDKIKEAVVPNSVAAGGKKRRKRKRNKNSLPATEVEAQLSKVARALAPAGKSKQLTPGNASPPRTKKKRVRSRLSKVATATKAIEEESSVPEATVDVTKSVVEPTHAELPAEPEEQPPKKSRNRRRGSRLEAEKPPAPIATAAEAEPDTVPILSEKPAKKRARDRGRKSLGKADVKTDSAEKPDLPLAPVTELPDETFKKEKKSKRDESRKRSITMPDNQEGQASAGGESLLGHQSSIGMDLPENNIVFEIWEKTRSASVAPLAEDDGVALLSESCEQPSVRGQSVPAEPTDDHEYRYSATAGPQYEDEENVSVWSQTNYGPLDWDHSGDEFDKIVVKPKITRRSSSISANNRAKVQATFSRAFTPMKREPSMLSVSKPSCTKQERGAHGRFISKDSSPTINMKRRLKETHQIHPEPVNYEVRDSYSTGTAPGKTTPARQRDANGRFVKEKPCLEKTAKDSSIGVATEPLTSSISVVIPAKPKVKAPAKSPYFVPPPITPSQLRNKKATQEVDGGVVTPQASTSQPDALEENEDYKPSSQGSGRKRPPVSCIPFPPLSAPHFGLIQEKLADDPFRLLIAVTFLIRTHGKHAIPAFFELIEKYPTPESLATADKADIVSIIRHLGLQNQRASTYQTYAQIWLNDPPQKHKRYPVRGYPTPSCGKDVTKGEIIPDDDIRSAWEIGHMTFGPYALDSWRIFCRDKLRGVAEGWNGEGAQEEGFQPEWMRVLPEDKELRAYLRWMWLKEGFEWDPFTGEKEVAGEELMRAAMEGRIAWDDEGGMRVLEKAVQFEAGLSQVAE</sequence>
<feature type="compositionally biased region" description="Basic residues" evidence="3">
    <location>
        <begin position="475"/>
        <end position="485"/>
    </location>
</feature>
<gene>
    <name evidence="5" type="ORF">MBM_04881</name>
</gene>
<feature type="compositionally biased region" description="Basic and acidic residues" evidence="3">
    <location>
        <begin position="654"/>
        <end position="669"/>
    </location>
</feature>
<name>K1XX13_MARBU</name>
<dbReference type="GO" id="GO:0006285">
    <property type="term" value="P:base-excision repair, AP site formation"/>
    <property type="evidence" value="ECO:0007669"/>
    <property type="project" value="UniProtKB-ARBA"/>
</dbReference>
<feature type="region of interest" description="Disordered" evidence="3">
    <location>
        <begin position="944"/>
        <end position="1008"/>
    </location>
</feature>
<feature type="region of interest" description="Disordered" evidence="3">
    <location>
        <begin position="470"/>
        <end position="693"/>
    </location>
</feature>
<evidence type="ECO:0000313" key="5">
    <source>
        <dbReference type="EMBL" id="EKD17304.1"/>
    </source>
</evidence>
<dbReference type="Pfam" id="PF00730">
    <property type="entry name" value="HhH-GPD"/>
    <property type="match status" value="1"/>
</dbReference>